<name>A0ACC2MTI0_PERAE</name>
<accession>A0ACC2MTI0</accession>
<sequence>MTIFSIHHPWAFSCGLLGNIVSFMVYLSPVPTFVRVYKRKTTEGFQSIPYVVALFSAMMWVYYAVVKGDAMLLITINAAGCVIETTYIALFVIYAPRQARIFTAKLVFLLNVGLFSLIVLLTLLLAEGSFRVKVLGSICVAFSVCVFIAPLSIMRLVIRTKSVEFMPFSLSFFLTLSAVTWFLYGLLRRDYYIAFPNVLGFIFGVIQMILYAIYMGNKNVSQDQIQSEDQRHSGVEQVARLSTLGCSEGNVSVWREQMLVLGSEFASSKPPSHKLTESGAVNFSPLQADSYVGLTDRLGGCRLQSSSVETSSRRTNPYKRNSDLLEIIHCIERLSVCLITAIHDVANTIRLPKRQHSGLILTELRGIPALSGLDVELAHEWLIVHADMATVFITADNKGDWIMRQMPRTRQERM</sequence>
<dbReference type="EMBL" id="CM056809">
    <property type="protein sequence ID" value="KAJ8648979.1"/>
    <property type="molecule type" value="Genomic_DNA"/>
</dbReference>
<keyword evidence="2" id="KW-1185">Reference proteome</keyword>
<dbReference type="Proteomes" id="UP001234297">
    <property type="component" value="Chromosome 1"/>
</dbReference>
<organism evidence="1 2">
    <name type="scientific">Persea americana</name>
    <name type="common">Avocado</name>
    <dbReference type="NCBI Taxonomy" id="3435"/>
    <lineage>
        <taxon>Eukaryota</taxon>
        <taxon>Viridiplantae</taxon>
        <taxon>Streptophyta</taxon>
        <taxon>Embryophyta</taxon>
        <taxon>Tracheophyta</taxon>
        <taxon>Spermatophyta</taxon>
        <taxon>Magnoliopsida</taxon>
        <taxon>Magnoliidae</taxon>
        <taxon>Laurales</taxon>
        <taxon>Lauraceae</taxon>
        <taxon>Persea</taxon>
    </lineage>
</organism>
<reference evidence="1 2" key="1">
    <citation type="journal article" date="2022" name="Hortic Res">
        <title>A haplotype resolved chromosomal level avocado genome allows analysis of novel avocado genes.</title>
        <authorList>
            <person name="Nath O."/>
            <person name="Fletcher S.J."/>
            <person name="Hayward A."/>
            <person name="Shaw L.M."/>
            <person name="Masouleh A.K."/>
            <person name="Furtado A."/>
            <person name="Henry R.J."/>
            <person name="Mitter N."/>
        </authorList>
    </citation>
    <scope>NUCLEOTIDE SEQUENCE [LARGE SCALE GENOMIC DNA]</scope>
    <source>
        <strain evidence="2">cv. Hass</strain>
    </source>
</reference>
<gene>
    <name evidence="1" type="ORF">MRB53_002002</name>
</gene>
<evidence type="ECO:0000313" key="2">
    <source>
        <dbReference type="Proteomes" id="UP001234297"/>
    </source>
</evidence>
<protein>
    <submittedName>
        <fullName evidence="1">Uncharacterized protein</fullName>
    </submittedName>
</protein>
<proteinExistence type="predicted"/>
<evidence type="ECO:0000313" key="1">
    <source>
        <dbReference type="EMBL" id="KAJ8648979.1"/>
    </source>
</evidence>
<comment type="caution">
    <text evidence="1">The sequence shown here is derived from an EMBL/GenBank/DDBJ whole genome shotgun (WGS) entry which is preliminary data.</text>
</comment>